<name>A0A449B4I8_9BACT</name>
<dbReference type="EMBL" id="LR215037">
    <property type="protein sequence ID" value="VEU75500.1"/>
    <property type="molecule type" value="Genomic_DNA"/>
</dbReference>
<protein>
    <submittedName>
        <fullName evidence="2">Uncharacterized protein</fullName>
    </submittedName>
</protein>
<keyword evidence="1" id="KW-0175">Coiled coil</keyword>
<gene>
    <name evidence="2" type="ORF">NCTC10168_00422</name>
</gene>
<evidence type="ECO:0000256" key="1">
    <source>
        <dbReference type="SAM" id="Coils"/>
    </source>
</evidence>
<reference evidence="2 3" key="1">
    <citation type="submission" date="2019-01" db="EMBL/GenBank/DDBJ databases">
        <authorList>
            <consortium name="Pathogen Informatics"/>
        </authorList>
    </citation>
    <scope>NUCLEOTIDE SEQUENCE [LARGE SCALE GENOMIC DNA]</scope>
    <source>
        <strain evidence="2 3">NCTC10168</strain>
    </source>
</reference>
<keyword evidence="3" id="KW-1185">Reference proteome</keyword>
<dbReference type="AlphaFoldDB" id="A0A449B4I8"/>
<sequence length="73" mass="8652">MKNKTAFKIFNYELNGYNKNEVDLQLASLNSKIHELNRKIKILEDENNRLINEKNNLIALNEEKILFEEMKGN</sequence>
<evidence type="ECO:0000313" key="3">
    <source>
        <dbReference type="Proteomes" id="UP000290243"/>
    </source>
</evidence>
<evidence type="ECO:0000313" key="2">
    <source>
        <dbReference type="EMBL" id="VEU75500.1"/>
    </source>
</evidence>
<organism evidence="2 3">
    <name type="scientific">Mycoplasmopsis maculosa</name>
    <dbReference type="NCBI Taxonomy" id="114885"/>
    <lineage>
        <taxon>Bacteria</taxon>
        <taxon>Bacillati</taxon>
        <taxon>Mycoplasmatota</taxon>
        <taxon>Mycoplasmoidales</taxon>
        <taxon>Metamycoplasmataceae</taxon>
        <taxon>Mycoplasmopsis</taxon>
    </lineage>
</organism>
<accession>A0A449B4I8</accession>
<dbReference type="Proteomes" id="UP000290243">
    <property type="component" value="Chromosome"/>
</dbReference>
<proteinExistence type="predicted"/>
<dbReference type="RefSeq" id="WP_129646648.1">
    <property type="nucleotide sequence ID" value="NZ_LR215037.1"/>
</dbReference>
<feature type="coiled-coil region" evidence="1">
    <location>
        <begin position="19"/>
        <end position="63"/>
    </location>
</feature>
<dbReference type="KEGG" id="mmau:NCTC10168_00422"/>